<name>A0AC58T5A1_TOBAC</name>
<gene>
    <name evidence="2" type="primary">LOC142172647</name>
</gene>
<dbReference type="RefSeq" id="XP_075092413.1">
    <property type="nucleotide sequence ID" value="XM_075236312.1"/>
</dbReference>
<evidence type="ECO:0000313" key="1">
    <source>
        <dbReference type="Proteomes" id="UP000790787"/>
    </source>
</evidence>
<reference evidence="2" key="2">
    <citation type="submission" date="2025-08" db="UniProtKB">
        <authorList>
            <consortium name="RefSeq"/>
        </authorList>
    </citation>
    <scope>IDENTIFICATION</scope>
    <source>
        <tissue evidence="2">Leaf</tissue>
    </source>
</reference>
<evidence type="ECO:0000313" key="2">
    <source>
        <dbReference type="RefSeq" id="XP_075092413.1"/>
    </source>
</evidence>
<reference evidence="1" key="1">
    <citation type="journal article" date="2014" name="Nat. Commun.">
        <title>The tobacco genome sequence and its comparison with those of tomato and potato.</title>
        <authorList>
            <person name="Sierro N."/>
            <person name="Battey J.N."/>
            <person name="Ouadi S."/>
            <person name="Bakaher N."/>
            <person name="Bovet L."/>
            <person name="Willig A."/>
            <person name="Goepfert S."/>
            <person name="Peitsch M.C."/>
            <person name="Ivanov N.V."/>
        </authorList>
    </citation>
    <scope>NUCLEOTIDE SEQUENCE [LARGE SCALE GENOMIC DNA]</scope>
</reference>
<proteinExistence type="predicted"/>
<accession>A0AC58T5A1</accession>
<keyword evidence="1" id="KW-1185">Reference proteome</keyword>
<sequence length="258" mass="30057">MEFARLCDYADNIEQTNPGSICLVKTDRNLEPGKNLFKYFYVCFDALKKGWLEGCRKIIGFDGCFLKGACKVDLELGDGAGLTIMSDMQKASFEVKLKEELAALGKLGKGICESLLKYNKEYWCRAFFLEHSKCDIVENNMCETFNSWILAPRHKSIITMLEDIRHKVVRRHVDMIQFAETWITDISHMARVILEENKELSRKCKVLSFGTDRFEVDEYEYRYIVNLRKRTCTCRSWQLRGIPCAHAICEIYHQEEEP</sequence>
<organism evidence="1 2">
    <name type="scientific">Nicotiana tabacum</name>
    <name type="common">Common tobacco</name>
    <dbReference type="NCBI Taxonomy" id="4097"/>
    <lineage>
        <taxon>Eukaryota</taxon>
        <taxon>Viridiplantae</taxon>
        <taxon>Streptophyta</taxon>
        <taxon>Embryophyta</taxon>
        <taxon>Tracheophyta</taxon>
        <taxon>Spermatophyta</taxon>
        <taxon>Magnoliopsida</taxon>
        <taxon>eudicotyledons</taxon>
        <taxon>Gunneridae</taxon>
        <taxon>Pentapetalae</taxon>
        <taxon>asterids</taxon>
        <taxon>lamiids</taxon>
        <taxon>Solanales</taxon>
        <taxon>Solanaceae</taxon>
        <taxon>Nicotianoideae</taxon>
        <taxon>Nicotianeae</taxon>
        <taxon>Nicotiana</taxon>
    </lineage>
</organism>
<protein>
    <submittedName>
        <fullName evidence="2">Uncharacterized protein LOC142172647</fullName>
    </submittedName>
</protein>
<dbReference type="Proteomes" id="UP000790787">
    <property type="component" value="Chromosome 18"/>
</dbReference>